<dbReference type="GO" id="GO:0005765">
    <property type="term" value="C:lysosomal membrane"/>
    <property type="evidence" value="ECO:0007669"/>
    <property type="project" value="TreeGrafter"/>
</dbReference>
<reference evidence="2 3" key="1">
    <citation type="journal article" date="2018" name="Gigascience">
        <title>Genomes of trombidid mites reveal novel predicted allergens and laterally-transferred genes associated with secondary metabolism.</title>
        <authorList>
            <person name="Dong X."/>
            <person name="Chaisiri K."/>
            <person name="Xia D."/>
            <person name="Armstrong S.D."/>
            <person name="Fang Y."/>
            <person name="Donnelly M.J."/>
            <person name="Kadowaki T."/>
            <person name="McGarry J.W."/>
            <person name="Darby A.C."/>
            <person name="Makepeace B.L."/>
        </authorList>
    </citation>
    <scope>NUCLEOTIDE SEQUENCE [LARGE SCALE GENOMIC DNA]</scope>
    <source>
        <strain evidence="2">UoL-UT</strain>
    </source>
</reference>
<dbReference type="AlphaFoldDB" id="A0A443SAJ0"/>
<dbReference type="InterPro" id="IPR016534">
    <property type="entry name" value="VPS16"/>
</dbReference>
<dbReference type="GO" id="GO:0030897">
    <property type="term" value="C:HOPS complex"/>
    <property type="evidence" value="ECO:0007669"/>
    <property type="project" value="TreeGrafter"/>
</dbReference>
<protein>
    <recommendedName>
        <fullName evidence="1">Vps16 N-terminal domain-containing protein</fullName>
    </recommendedName>
</protein>
<dbReference type="PANTHER" id="PTHR12811:SF0">
    <property type="entry name" value="VACUOLAR PROTEIN SORTING-ASSOCIATED PROTEIN 16 HOMOLOG"/>
    <property type="match status" value="1"/>
</dbReference>
<evidence type="ECO:0000259" key="1">
    <source>
        <dbReference type="Pfam" id="PF04841"/>
    </source>
</evidence>
<dbReference type="VEuPathDB" id="VectorBase:LDEU007472"/>
<dbReference type="InterPro" id="IPR006926">
    <property type="entry name" value="Vps16_N"/>
</dbReference>
<comment type="caution">
    <text evidence="2">The sequence shown here is derived from an EMBL/GenBank/DDBJ whole genome shotgun (WGS) entry which is preliminary data.</text>
</comment>
<dbReference type="Pfam" id="PF04841">
    <property type="entry name" value="Vps16_N"/>
    <property type="match status" value="1"/>
</dbReference>
<gene>
    <name evidence="2" type="ORF">B4U80_05998</name>
</gene>
<dbReference type="OrthoDB" id="1792at2759"/>
<dbReference type="EMBL" id="NCKV01004714">
    <property type="protein sequence ID" value="RWS24568.1"/>
    <property type="molecule type" value="Genomic_DNA"/>
</dbReference>
<dbReference type="GO" id="GO:0003779">
    <property type="term" value="F:actin binding"/>
    <property type="evidence" value="ECO:0007669"/>
    <property type="project" value="TreeGrafter"/>
</dbReference>
<dbReference type="STRING" id="299467.A0A443SAJ0"/>
<dbReference type="GO" id="GO:0006886">
    <property type="term" value="P:intracellular protein transport"/>
    <property type="evidence" value="ECO:0007669"/>
    <property type="project" value="InterPro"/>
</dbReference>
<dbReference type="GO" id="GO:0005768">
    <property type="term" value="C:endosome"/>
    <property type="evidence" value="ECO:0007669"/>
    <property type="project" value="TreeGrafter"/>
</dbReference>
<keyword evidence="3" id="KW-1185">Reference proteome</keyword>
<dbReference type="GO" id="GO:0016197">
    <property type="term" value="P:endosomal transport"/>
    <property type="evidence" value="ECO:0007669"/>
    <property type="project" value="TreeGrafter"/>
</dbReference>
<sequence length="475" mass="54459">MSLLTGNWHPLGNECFYRRFELCSLRWKDEPGVNLSKCFVAAAPFSGCIALIRNDRINNKEFDVKQEISVFTPFGCLISTFKVERLTYLGWSFDEELLCIQEDGSVSVFDIFGLYKQTFTIDKEVRDTKVYECKLFNHDRVTGIAVITFANKLLVINNIKDPKPRYYPLVLGVDFTKCVWAVVAGDGQQTQILVSYETKMYLMKSDSYTELMWNIQSPFQSVTNIALSFNYKNVTILTNTGVLWIGILYANELKKNCEFETDGKISPNFLMWCGEDAVAGVWRDILLIVGKDKDWLKFDIEPPVHLVEEIDGIRIISNDVHEFLQQVPNVVVDVLRIGSVAAGALLLEATKEYHKRTHKADEYMKMLTDRQETESAVVQCIKTAGHEYSISTQKMLLRAASFGKFFVPEMDPKTFVTMCQTLRVLNAVRNQNIGIPLTYKQLEYLSIDSLIQKLVLRRHYCVAIRIAKYLKIPEE</sequence>
<organism evidence="2 3">
    <name type="scientific">Leptotrombidium deliense</name>
    <dbReference type="NCBI Taxonomy" id="299467"/>
    <lineage>
        <taxon>Eukaryota</taxon>
        <taxon>Metazoa</taxon>
        <taxon>Ecdysozoa</taxon>
        <taxon>Arthropoda</taxon>
        <taxon>Chelicerata</taxon>
        <taxon>Arachnida</taxon>
        <taxon>Acari</taxon>
        <taxon>Acariformes</taxon>
        <taxon>Trombidiformes</taxon>
        <taxon>Prostigmata</taxon>
        <taxon>Anystina</taxon>
        <taxon>Parasitengona</taxon>
        <taxon>Trombiculoidea</taxon>
        <taxon>Trombiculidae</taxon>
        <taxon>Leptotrombidium</taxon>
    </lineage>
</organism>
<name>A0A443SAJ0_9ACAR</name>
<evidence type="ECO:0000313" key="2">
    <source>
        <dbReference type="EMBL" id="RWS24568.1"/>
    </source>
</evidence>
<dbReference type="Proteomes" id="UP000288716">
    <property type="component" value="Unassembled WGS sequence"/>
</dbReference>
<evidence type="ECO:0000313" key="3">
    <source>
        <dbReference type="Proteomes" id="UP000288716"/>
    </source>
</evidence>
<dbReference type="PANTHER" id="PTHR12811">
    <property type="entry name" value="VACUOLAR PROTEIN SORTING VPS16"/>
    <property type="match status" value="1"/>
</dbReference>
<accession>A0A443SAJ0</accession>
<feature type="domain" description="Vps16 N-terminal" evidence="1">
    <location>
        <begin position="5"/>
        <end position="416"/>
    </location>
</feature>
<dbReference type="GO" id="GO:0042144">
    <property type="term" value="P:vacuole fusion, non-autophagic"/>
    <property type="evidence" value="ECO:0007669"/>
    <property type="project" value="TreeGrafter"/>
</dbReference>
<feature type="non-terminal residue" evidence="2">
    <location>
        <position position="475"/>
    </location>
</feature>
<proteinExistence type="predicted"/>